<protein>
    <submittedName>
        <fullName evidence="1">Gamma-glutamyl-gamma-aminobutyrate hydrolase family protein</fullName>
    </submittedName>
</protein>
<dbReference type="Proteomes" id="UP000440004">
    <property type="component" value="Unassembled WGS sequence"/>
</dbReference>
<dbReference type="GO" id="GO:0016811">
    <property type="term" value="F:hydrolase activity, acting on carbon-nitrogen (but not peptide) bonds, in linear amides"/>
    <property type="evidence" value="ECO:0007669"/>
    <property type="project" value="InterPro"/>
</dbReference>
<dbReference type="RefSeq" id="WP_152801760.1">
    <property type="nucleotide sequence ID" value="NZ_WHNX01000004.1"/>
</dbReference>
<sequence>MKPIVGIICSYSGSLFKGNDGNFNYNDEDYIIKVKQAGAIPFLIPVRPSFEEDIPNIMNRLDGIILSGGVDVHPSFYNEEPKIKLGYVDQIRDKFEISLAKHCINKKIPILGICRGMQLLNVVEGGSLYQDINSELPDSVQHTQKTYDRVGNHYIKIEENNFLRDIYGDKGFVNSFHHQAIKKISPNFQAIAWSTDGLVEAMIHKENSNIIAIQWHPELLEEVQSLNIFKYFTTLMSS</sequence>
<dbReference type="PROSITE" id="PS51273">
    <property type="entry name" value="GATASE_TYPE_1"/>
    <property type="match status" value="1"/>
</dbReference>
<dbReference type="SUPFAM" id="SSF52317">
    <property type="entry name" value="Class I glutamine amidotransferase-like"/>
    <property type="match status" value="1"/>
</dbReference>
<dbReference type="Gene3D" id="3.40.50.880">
    <property type="match status" value="1"/>
</dbReference>
<dbReference type="InterPro" id="IPR011697">
    <property type="entry name" value="Peptidase_C26"/>
</dbReference>
<dbReference type="AlphaFoldDB" id="A0A6A7K5U9"/>
<dbReference type="GO" id="GO:0005829">
    <property type="term" value="C:cytosol"/>
    <property type="evidence" value="ECO:0007669"/>
    <property type="project" value="TreeGrafter"/>
</dbReference>
<evidence type="ECO:0000313" key="1">
    <source>
        <dbReference type="EMBL" id="MPW24859.1"/>
    </source>
</evidence>
<evidence type="ECO:0000313" key="2">
    <source>
        <dbReference type="Proteomes" id="UP000440004"/>
    </source>
</evidence>
<organism evidence="1 2">
    <name type="scientific">Alkalibaculum sporogenes</name>
    <dbReference type="NCBI Taxonomy" id="2655001"/>
    <lineage>
        <taxon>Bacteria</taxon>
        <taxon>Bacillati</taxon>
        <taxon>Bacillota</taxon>
        <taxon>Clostridia</taxon>
        <taxon>Eubacteriales</taxon>
        <taxon>Eubacteriaceae</taxon>
        <taxon>Alkalibaculum</taxon>
    </lineage>
</organism>
<dbReference type="InterPro" id="IPR029062">
    <property type="entry name" value="Class_I_gatase-like"/>
</dbReference>
<gene>
    <name evidence="1" type="ORF">GC105_03525</name>
</gene>
<dbReference type="Pfam" id="PF07722">
    <property type="entry name" value="Peptidase_C26"/>
    <property type="match status" value="1"/>
</dbReference>
<keyword evidence="2" id="KW-1185">Reference proteome</keyword>
<comment type="caution">
    <text evidence="1">The sequence shown here is derived from an EMBL/GenBank/DDBJ whole genome shotgun (WGS) entry which is preliminary data.</text>
</comment>
<dbReference type="InterPro" id="IPR044668">
    <property type="entry name" value="PuuD-like"/>
</dbReference>
<keyword evidence="1" id="KW-0378">Hydrolase</keyword>
<name>A0A6A7K5U9_9FIRM</name>
<proteinExistence type="predicted"/>
<dbReference type="PANTHER" id="PTHR43235">
    <property type="entry name" value="GLUTAMINE AMIDOTRANSFERASE PB2B2.05-RELATED"/>
    <property type="match status" value="1"/>
</dbReference>
<dbReference type="CDD" id="cd01745">
    <property type="entry name" value="GATase1_2"/>
    <property type="match status" value="1"/>
</dbReference>
<dbReference type="PANTHER" id="PTHR43235:SF1">
    <property type="entry name" value="GLUTAMINE AMIDOTRANSFERASE PB2B2.05-RELATED"/>
    <property type="match status" value="1"/>
</dbReference>
<dbReference type="EMBL" id="WHNX01000004">
    <property type="protein sequence ID" value="MPW24859.1"/>
    <property type="molecule type" value="Genomic_DNA"/>
</dbReference>
<accession>A0A6A7K5U9</accession>
<reference evidence="1 2" key="1">
    <citation type="submission" date="2019-10" db="EMBL/GenBank/DDBJ databases">
        <title>Alkalibaculum tamaniensis sp.nov., a new alkaliphilic acetogen, isolated on methoxylated aromatics from a mud volcano.</title>
        <authorList>
            <person name="Khomyakova M.A."/>
            <person name="Merkel A.Y."/>
            <person name="Bonch-Osmolovskaya E.A."/>
            <person name="Slobodkin A.I."/>
        </authorList>
    </citation>
    <scope>NUCLEOTIDE SEQUENCE [LARGE SCALE GENOMIC DNA]</scope>
    <source>
        <strain evidence="1 2">M08DMB</strain>
    </source>
</reference>